<keyword evidence="4" id="KW-1185">Reference proteome</keyword>
<proteinExistence type="predicted"/>
<protein>
    <recommendedName>
        <fullName evidence="2">PWWP domain-containing protein</fullName>
    </recommendedName>
</protein>
<feature type="compositionally biased region" description="Polar residues" evidence="1">
    <location>
        <begin position="586"/>
        <end position="605"/>
    </location>
</feature>
<dbReference type="KEGG" id="tbl:TBLA_0B06870"/>
<feature type="compositionally biased region" description="Low complexity" evidence="1">
    <location>
        <begin position="356"/>
        <end position="366"/>
    </location>
</feature>
<feature type="compositionally biased region" description="Basic residues" evidence="1">
    <location>
        <begin position="165"/>
        <end position="179"/>
    </location>
</feature>
<gene>
    <name evidence="3" type="primary">TBLA0B06870</name>
    <name evidence="3" type="ORF">TBLA_0B06870</name>
</gene>
<dbReference type="EMBL" id="HE806317">
    <property type="protein sequence ID" value="CCH59508.1"/>
    <property type="molecule type" value="Genomic_DNA"/>
</dbReference>
<dbReference type="HOGENOM" id="CLU_031574_0_0_1"/>
<feature type="compositionally biased region" description="Basic residues" evidence="1">
    <location>
        <begin position="374"/>
        <end position="387"/>
    </location>
</feature>
<feature type="region of interest" description="Disordered" evidence="1">
    <location>
        <begin position="162"/>
        <end position="408"/>
    </location>
</feature>
<dbReference type="STRING" id="1071380.I2GZF6"/>
<dbReference type="InterPro" id="IPR035503">
    <property type="entry name" value="IOC4-like_PWWP"/>
</dbReference>
<feature type="compositionally biased region" description="Basic residues" evidence="1">
    <location>
        <begin position="344"/>
        <end position="355"/>
    </location>
</feature>
<feature type="compositionally biased region" description="Acidic residues" evidence="1">
    <location>
        <begin position="392"/>
        <end position="405"/>
    </location>
</feature>
<dbReference type="OrthoDB" id="62853at2759"/>
<dbReference type="SMART" id="SM00293">
    <property type="entry name" value="PWWP"/>
    <property type="match status" value="1"/>
</dbReference>
<feature type="compositionally biased region" description="Acidic residues" evidence="1">
    <location>
        <begin position="209"/>
        <end position="225"/>
    </location>
</feature>
<dbReference type="Gene3D" id="2.30.30.140">
    <property type="match status" value="1"/>
</dbReference>
<accession>I2GZF6</accession>
<feature type="region of interest" description="Disordered" evidence="1">
    <location>
        <begin position="39"/>
        <end position="65"/>
    </location>
</feature>
<dbReference type="PROSITE" id="PS50812">
    <property type="entry name" value="PWWP"/>
    <property type="match status" value="1"/>
</dbReference>
<dbReference type="CDD" id="cd05840">
    <property type="entry name" value="PWWP_ScIOC4-like"/>
    <property type="match status" value="1"/>
</dbReference>
<feature type="domain" description="PWWP" evidence="2">
    <location>
        <begin position="7"/>
        <end position="108"/>
    </location>
</feature>
<dbReference type="GeneID" id="14494424"/>
<organism evidence="3 4">
    <name type="scientific">Henningerozyma blattae (strain ATCC 34711 / CBS 6284 / DSM 70876 / NBRC 10599 / NRRL Y-10934 / UCD 77-7)</name>
    <name type="common">Yeast</name>
    <name type="synonym">Tetrapisispora blattae</name>
    <dbReference type="NCBI Taxonomy" id="1071380"/>
    <lineage>
        <taxon>Eukaryota</taxon>
        <taxon>Fungi</taxon>
        <taxon>Dikarya</taxon>
        <taxon>Ascomycota</taxon>
        <taxon>Saccharomycotina</taxon>
        <taxon>Saccharomycetes</taxon>
        <taxon>Saccharomycetales</taxon>
        <taxon>Saccharomycetaceae</taxon>
        <taxon>Henningerozyma</taxon>
    </lineage>
</organism>
<dbReference type="RefSeq" id="XP_004179027.1">
    <property type="nucleotide sequence ID" value="XM_004178979.1"/>
</dbReference>
<evidence type="ECO:0000256" key="1">
    <source>
        <dbReference type="SAM" id="MobiDB-lite"/>
    </source>
</evidence>
<dbReference type="Pfam" id="PF00855">
    <property type="entry name" value="PWWP"/>
    <property type="match status" value="1"/>
</dbReference>
<feature type="compositionally biased region" description="Polar residues" evidence="1">
    <location>
        <begin position="45"/>
        <end position="54"/>
    </location>
</feature>
<feature type="compositionally biased region" description="Acidic residues" evidence="1">
    <location>
        <begin position="274"/>
        <end position="283"/>
    </location>
</feature>
<dbReference type="FunCoup" id="I2GZF6">
    <property type="interactions" value="155"/>
</dbReference>
<evidence type="ECO:0000259" key="2">
    <source>
        <dbReference type="PROSITE" id="PS50812"/>
    </source>
</evidence>
<dbReference type="SUPFAM" id="SSF63748">
    <property type="entry name" value="Tudor/PWWP/MBT"/>
    <property type="match status" value="1"/>
</dbReference>
<dbReference type="eggNOG" id="ENOG502QTTV">
    <property type="taxonomic scope" value="Eukaryota"/>
</dbReference>
<reference evidence="3 4" key="1">
    <citation type="journal article" date="2011" name="Proc. Natl. Acad. Sci. U.S.A.">
        <title>Evolutionary erosion of yeast sex chromosomes by mating-type switching accidents.</title>
        <authorList>
            <person name="Gordon J.L."/>
            <person name="Armisen D."/>
            <person name="Proux-Wera E."/>
            <person name="Oheigeartaigh S.S."/>
            <person name="Byrne K.P."/>
            <person name="Wolfe K.H."/>
        </authorList>
    </citation>
    <scope>NUCLEOTIDE SEQUENCE [LARGE SCALE GENOMIC DNA]</scope>
    <source>
        <strain evidence="4">ATCC 34711 / CBS 6284 / DSM 70876 / NBRC 10599 / NRRL Y-10934 / UCD 77-7</strain>
    </source>
</reference>
<dbReference type="InterPro" id="IPR000313">
    <property type="entry name" value="PWWP_dom"/>
</dbReference>
<name>I2GZF6_HENB6</name>
<dbReference type="InParanoid" id="I2GZF6"/>
<feature type="region of interest" description="Disordered" evidence="1">
    <location>
        <begin position="569"/>
        <end position="605"/>
    </location>
</feature>
<evidence type="ECO:0000313" key="3">
    <source>
        <dbReference type="EMBL" id="CCH59508.1"/>
    </source>
</evidence>
<dbReference type="Proteomes" id="UP000002866">
    <property type="component" value="Chromosome 2"/>
</dbReference>
<sequence>MTYIFQPTDLVLAKVKGFSAWPAMIIPDELIPENILRDSHHHHTNNPVDQTQDDGNQKSSNNSNNIIIKNGQSFKKYDQLKSQYCIKFLADDSYSWIKSMDIKLLQDEEINSWLNNTKIRKNKKLIPAYKFALIKDININDFVEFGSNYIIENQVDNSIDDAKLQTKKGKGRPSRKSKKTTSIEETDDLSEKQNNHNSKRNPKTKDQSSIDDDEEEEEEEEDVDAEPIRQTRKRGRRSQLDKNETNDSNSLTDTETPRKLRTRRKVSYTYSVEDTNETFEEEQVTNNSNNTRSLRKRGKPSTRTPASEDDINDEQPRQTRTRSRRLSTKESSLTPEEPEIPKVTTRRSRQTRKRSSNSLSGSPNLSESEEPIQPKKHLSRKTRRKNTIKQQEEEDEEEYEEDEEEEVHKIDEYNYEDDEDWRLVGLGPQDLSIQKNSSSLVNKLSHAKNLKKHNETKLDLSDRISGINGLLIDLMISINTNKSYLNESKNDFELILDELEMTLNVKGASTEFFTIFISNNELVMNLRMLLNMSYTKLKTWRLYAKFSKFFKKIYGLEFEPDKEEWTPVENNADLKIETESQDQDMPPSNNEINQIANSEIQELDQ</sequence>
<dbReference type="AlphaFoldDB" id="I2GZF6"/>
<dbReference type="OMA" id="WPAMIIP"/>
<evidence type="ECO:0000313" key="4">
    <source>
        <dbReference type="Proteomes" id="UP000002866"/>
    </source>
</evidence>